<evidence type="ECO:0000256" key="5">
    <source>
        <dbReference type="ARBA" id="ARBA00023049"/>
    </source>
</evidence>
<comment type="cofactor">
    <cofactor evidence="6">
        <name>Zn(2+)</name>
        <dbReference type="ChEBI" id="CHEBI:29105"/>
    </cofactor>
    <text evidence="6">Binds 1 zinc ion.</text>
</comment>
<evidence type="ECO:0000259" key="8">
    <source>
        <dbReference type="Pfam" id="PF08439"/>
    </source>
</evidence>
<dbReference type="InterPro" id="IPR004438">
    <property type="entry name" value="Peptidase_M3B"/>
</dbReference>
<keyword evidence="4 6" id="KW-0862">Zinc</keyword>
<evidence type="ECO:0000259" key="7">
    <source>
        <dbReference type="Pfam" id="PF01432"/>
    </source>
</evidence>
<dbReference type="GO" id="GO:0006508">
    <property type="term" value="P:proteolysis"/>
    <property type="evidence" value="ECO:0007669"/>
    <property type="project" value="UniProtKB-KW"/>
</dbReference>
<dbReference type="Gene3D" id="1.10.1370.20">
    <property type="entry name" value="Oligoendopeptidase f, C-terminal domain"/>
    <property type="match status" value="1"/>
</dbReference>
<dbReference type="PANTHER" id="PTHR11804:SF84">
    <property type="entry name" value="SACCHAROLYSIN"/>
    <property type="match status" value="1"/>
</dbReference>
<dbReference type="PANTHER" id="PTHR11804">
    <property type="entry name" value="PROTEASE M3 THIMET OLIGOPEPTIDASE-RELATED"/>
    <property type="match status" value="1"/>
</dbReference>
<feature type="domain" description="Oligopeptidase F N-terminal" evidence="8">
    <location>
        <begin position="121"/>
        <end position="181"/>
    </location>
</feature>
<dbReference type="Pfam" id="PF01432">
    <property type="entry name" value="Peptidase_M3"/>
    <property type="match status" value="1"/>
</dbReference>
<protein>
    <recommendedName>
        <fullName evidence="6">Oligopeptidase F</fullName>
        <ecNumber evidence="6">3.4.24.-</ecNumber>
    </recommendedName>
</protein>
<dbReference type="Proteomes" id="UP000464317">
    <property type="component" value="Chromosome"/>
</dbReference>
<dbReference type="InterPro" id="IPR013647">
    <property type="entry name" value="OligopepF_N_dom"/>
</dbReference>
<evidence type="ECO:0000256" key="4">
    <source>
        <dbReference type="ARBA" id="ARBA00022833"/>
    </source>
</evidence>
<dbReference type="Gene3D" id="1.10.287.830">
    <property type="entry name" value="putative peptidase helix hairpin domain like"/>
    <property type="match status" value="1"/>
</dbReference>
<organism evidence="9 10">
    <name type="scientific">Mycoplasmopsis felis</name>
    <dbReference type="NCBI Taxonomy" id="33923"/>
    <lineage>
        <taxon>Bacteria</taxon>
        <taxon>Bacillati</taxon>
        <taxon>Mycoplasmatota</taxon>
        <taxon>Mycoplasmoidales</taxon>
        <taxon>Metamycoplasmataceae</taxon>
        <taxon>Mycoplasmopsis</taxon>
    </lineage>
</organism>
<dbReference type="InterPro" id="IPR042088">
    <property type="entry name" value="OligoPept_F_C"/>
</dbReference>
<dbReference type="EC" id="3.4.24.-" evidence="6"/>
<gene>
    <name evidence="9" type="ORF">JPM2_0950</name>
</gene>
<dbReference type="InterPro" id="IPR045090">
    <property type="entry name" value="Pept_M3A_M3B"/>
</dbReference>
<evidence type="ECO:0000256" key="3">
    <source>
        <dbReference type="ARBA" id="ARBA00022801"/>
    </source>
</evidence>
<dbReference type="GO" id="GO:0006518">
    <property type="term" value="P:peptide metabolic process"/>
    <property type="evidence" value="ECO:0007669"/>
    <property type="project" value="TreeGrafter"/>
</dbReference>
<dbReference type="Pfam" id="PF08439">
    <property type="entry name" value="Peptidase_M3_N"/>
    <property type="match status" value="1"/>
</dbReference>
<evidence type="ECO:0000256" key="6">
    <source>
        <dbReference type="RuleBase" id="RU368091"/>
    </source>
</evidence>
<evidence type="ECO:0000313" key="10">
    <source>
        <dbReference type="Proteomes" id="UP000464317"/>
    </source>
</evidence>
<proteinExistence type="inferred from homology"/>
<evidence type="ECO:0000313" key="9">
    <source>
        <dbReference type="EMBL" id="BBU47402.1"/>
    </source>
</evidence>
<dbReference type="NCBIfam" id="TIGR00181">
    <property type="entry name" value="pepF"/>
    <property type="match status" value="1"/>
</dbReference>
<evidence type="ECO:0000256" key="2">
    <source>
        <dbReference type="ARBA" id="ARBA00022723"/>
    </source>
</evidence>
<comment type="function">
    <text evidence="6">Has oligopeptidase activity and degrades a variety of small bioactive peptides.</text>
</comment>
<keyword evidence="1 6" id="KW-0645">Protease</keyword>
<feature type="domain" description="Peptidase M3A/M3B catalytic" evidence="7">
    <location>
        <begin position="203"/>
        <end position="588"/>
    </location>
</feature>
<dbReference type="GO" id="GO:0004222">
    <property type="term" value="F:metalloendopeptidase activity"/>
    <property type="evidence" value="ECO:0007669"/>
    <property type="project" value="UniProtKB-UniRule"/>
</dbReference>
<dbReference type="GO" id="GO:0046872">
    <property type="term" value="F:metal ion binding"/>
    <property type="evidence" value="ECO:0007669"/>
    <property type="project" value="UniProtKB-UniRule"/>
</dbReference>
<evidence type="ECO:0000256" key="1">
    <source>
        <dbReference type="ARBA" id="ARBA00022670"/>
    </source>
</evidence>
<keyword evidence="3 6" id="KW-0378">Hydrolase</keyword>
<name>A0A809RSW5_9BACT</name>
<dbReference type="SUPFAM" id="SSF55486">
    <property type="entry name" value="Metalloproteases ('zincins'), catalytic domain"/>
    <property type="match status" value="1"/>
</dbReference>
<dbReference type="KEGG" id="mfel:JPM2_0950"/>
<dbReference type="Gene3D" id="1.20.140.70">
    <property type="entry name" value="Oligopeptidase f, N-terminal domain"/>
    <property type="match status" value="1"/>
</dbReference>
<dbReference type="CDD" id="cd09608">
    <property type="entry name" value="M3B_PepF"/>
    <property type="match status" value="1"/>
</dbReference>
<keyword evidence="10" id="KW-1185">Reference proteome</keyword>
<dbReference type="AlphaFoldDB" id="A0A809RSW5"/>
<accession>A0A809RSW5</accession>
<sequence length="609" mass="71967">MKAKQFSSYKDIPKQYKFDLDDILKGKQIDSLIEEFKSIKEQRIKIKDSKYNSIEEYLVDIDLSEKETILSFKIHNYISNNLNTDLINPVYKKLDNDFDFLNHELDKQFGSEENRFFVNIEKMKIWKNDPWLLSYKRHIEDQILDFEHKLDDNIEEYLIKTSIGQPDPHKIFSILSNSELDYGIIITKNGKKIKLNPTNYHQLLKNDDEEIRKQTYTKYWNAYISHKDTFAELLYQHIKSLTTEAEIRKYKSAVNMLTSKDKVSDAILLKLFEKVSQSRNILKTYKKWNDKFYKIKFKKDKKIWDSARELVNVKTNYTVSEMNELAKESLKPFGHEYYEQVNKAINENWIDYMSTKTKRSGAYSIGGTYGIDKKYILMNFEGTLRSVETLVHELGHSMHSYFSDKNQDLQGCQYPIFLAEIASIYNELMLSDYLLKNSKDDKFKFKILDSMIQGFIGTVLKQVNWANYEYDLYQGIASGQVSSSYDSISKVYYQNNSKYSLTNQKYSILNTIQSIYVPHYYYGFYVYKYAIGHLVGIYFFKKYKTEGETALKNYIDNFLSAGGSDYPINILKKVGVDLEDNQFYEDGFTFIKELIQEWLKLGKKIFKIK</sequence>
<comment type="similarity">
    <text evidence="6">Belongs to the peptidase M3B family.</text>
</comment>
<dbReference type="RefSeq" id="WP_161552930.1">
    <property type="nucleotide sequence ID" value="NZ_AP022325.1"/>
</dbReference>
<reference evidence="9 10" key="1">
    <citation type="submission" date="2020-01" db="EMBL/GenBank/DDBJ databases">
        <title>Complete genome sequence of Mycoplasma felis strain Myco-2.</title>
        <authorList>
            <person name="Kinoshita Y."/>
            <person name="Niwa H."/>
            <person name="Uchida-Fujii E."/>
            <person name="Nukada T."/>
        </authorList>
    </citation>
    <scope>NUCLEOTIDE SEQUENCE [LARGE SCALE GENOMIC DNA]</scope>
    <source>
        <strain evidence="9 10">Myco-2</strain>
    </source>
</reference>
<keyword evidence="5 6" id="KW-0482">Metalloprotease</keyword>
<dbReference type="EMBL" id="AP022325">
    <property type="protein sequence ID" value="BBU47402.1"/>
    <property type="molecule type" value="Genomic_DNA"/>
</dbReference>
<keyword evidence="2 6" id="KW-0479">Metal-binding</keyword>
<dbReference type="InterPro" id="IPR001567">
    <property type="entry name" value="Pept_M3A_M3B_dom"/>
</dbReference>